<dbReference type="InterPro" id="IPR000262">
    <property type="entry name" value="FMN-dep_DH"/>
</dbReference>
<dbReference type="InterPro" id="IPR037396">
    <property type="entry name" value="FMN_HAD"/>
</dbReference>
<name>M6HZ79_LEPIR</name>
<dbReference type="InterPro" id="IPR013785">
    <property type="entry name" value="Aldolase_TIM"/>
</dbReference>
<dbReference type="SUPFAM" id="SSF51395">
    <property type="entry name" value="FMN-linked oxidoreductases"/>
    <property type="match status" value="1"/>
</dbReference>
<dbReference type="GO" id="GO:0004497">
    <property type="term" value="F:monooxygenase activity"/>
    <property type="evidence" value="ECO:0007669"/>
    <property type="project" value="UniProtKB-KW"/>
</dbReference>
<comment type="cofactor">
    <cofactor evidence="1">
        <name>FMN</name>
        <dbReference type="ChEBI" id="CHEBI:58210"/>
    </cofactor>
</comment>
<evidence type="ECO:0000259" key="5">
    <source>
        <dbReference type="PROSITE" id="PS51349"/>
    </source>
</evidence>
<feature type="domain" description="FMN hydroxy acid dehydrogenase" evidence="5">
    <location>
        <begin position="1"/>
        <end position="259"/>
    </location>
</feature>
<keyword evidence="4" id="KW-0560">Oxidoreductase</keyword>
<comment type="caution">
    <text evidence="6">The sequence shown here is derived from an EMBL/GenBank/DDBJ whole genome shotgun (WGS) entry which is preliminary data.</text>
</comment>
<accession>M6HZ79</accession>
<dbReference type="PANTHER" id="PTHR10578:SF107">
    <property type="entry name" value="2-HYDROXYACID OXIDASE 1"/>
    <property type="match status" value="1"/>
</dbReference>
<dbReference type="Pfam" id="PF01070">
    <property type="entry name" value="FMN_dh"/>
    <property type="match status" value="1"/>
</dbReference>
<keyword evidence="3" id="KW-0288">FMN</keyword>
<dbReference type="AlphaFoldDB" id="M6HZ79"/>
<dbReference type="PANTHER" id="PTHR10578">
    <property type="entry name" value="S -2-HYDROXY-ACID OXIDASE-RELATED"/>
    <property type="match status" value="1"/>
</dbReference>
<keyword evidence="2" id="KW-0285">Flavoprotein</keyword>
<evidence type="ECO:0000313" key="6">
    <source>
        <dbReference type="EMBL" id="EMM96216.1"/>
    </source>
</evidence>
<dbReference type="Gene3D" id="3.20.20.70">
    <property type="entry name" value="Aldolase class I"/>
    <property type="match status" value="1"/>
</dbReference>
<evidence type="ECO:0000256" key="2">
    <source>
        <dbReference type="ARBA" id="ARBA00022630"/>
    </source>
</evidence>
<sequence length="267" mass="28574">MAAPMTGAVTNMNGAMDEFTFAATLLEGCHTSGTLAWLGDGASPEKYLIMLEAIRKTKADAVLICKPREDEGLLKERFQESEKSGLLAIGMDVDAVNFKTMTLKNISSITRNVSKLAKIRSFTKLPFIVKGIMTPQDAQLAIDAGADCIVVSNHGGRVLDDMPGTARVLSGIRNVIGDKIQIVADGGVRSGMDVFKMIALGADTVLVGRPMAIFAVGGGVAGVRFLISQYTDNLLQSMNVTGTETLKDIGMELLFRKKIDEENSPTE</sequence>
<evidence type="ECO:0000256" key="1">
    <source>
        <dbReference type="ARBA" id="ARBA00001917"/>
    </source>
</evidence>
<dbReference type="PROSITE" id="PS51349">
    <property type="entry name" value="FMN_HYDROXY_ACID_DH_2"/>
    <property type="match status" value="1"/>
</dbReference>
<keyword evidence="6" id="KW-0503">Monooxygenase</keyword>
<proteinExistence type="predicted"/>
<evidence type="ECO:0000256" key="4">
    <source>
        <dbReference type="ARBA" id="ARBA00023002"/>
    </source>
</evidence>
<evidence type="ECO:0000256" key="3">
    <source>
        <dbReference type="ARBA" id="ARBA00022643"/>
    </source>
</evidence>
<dbReference type="Proteomes" id="UP000012089">
    <property type="component" value="Unassembled WGS sequence"/>
</dbReference>
<reference evidence="6 7" key="1">
    <citation type="submission" date="2013-01" db="EMBL/GenBank/DDBJ databases">
        <authorList>
            <person name="Harkins D.M."/>
            <person name="Durkin A.S."/>
            <person name="Brinkac L.M."/>
            <person name="Haft D.H."/>
            <person name="Selengut J.D."/>
            <person name="Sanka R."/>
            <person name="DePew J."/>
            <person name="Purushe J."/>
            <person name="Tulsiani S.M."/>
            <person name="Graham G.C."/>
            <person name="Burns M.-A."/>
            <person name="Dohnt M.F."/>
            <person name="Smythe L.D."/>
            <person name="McKay D.B."/>
            <person name="Craig S.B."/>
            <person name="Vinetz J.M."/>
            <person name="Sutton G.G."/>
            <person name="Nierman W.C."/>
            <person name="Fouts D.E."/>
        </authorList>
    </citation>
    <scope>NUCLEOTIDE SEQUENCE [LARGE SCALE GENOMIC DNA]</scope>
    <source>
        <strain evidence="6 7">LT2156</strain>
    </source>
</reference>
<gene>
    <name evidence="6" type="ORF">LEP1GSC158_2417</name>
</gene>
<evidence type="ECO:0000313" key="7">
    <source>
        <dbReference type="Proteomes" id="UP000012089"/>
    </source>
</evidence>
<protein>
    <submittedName>
        <fullName evidence="6">Nitronate monooxygenase domain protein</fullName>
    </submittedName>
</protein>
<dbReference type="EMBL" id="AFMF02000024">
    <property type="protein sequence ID" value="EMM96216.1"/>
    <property type="molecule type" value="Genomic_DNA"/>
</dbReference>
<organism evidence="6 7">
    <name type="scientific">Leptospira interrogans serovar Zanoni str. LT2156</name>
    <dbReference type="NCBI Taxonomy" id="1001601"/>
    <lineage>
        <taxon>Bacteria</taxon>
        <taxon>Pseudomonadati</taxon>
        <taxon>Spirochaetota</taxon>
        <taxon>Spirochaetia</taxon>
        <taxon>Leptospirales</taxon>
        <taxon>Leptospiraceae</taxon>
        <taxon>Leptospira</taxon>
    </lineage>
</organism>